<dbReference type="SUPFAM" id="SSF88659">
    <property type="entry name" value="Sigma3 and sigma4 domains of RNA polymerase sigma factors"/>
    <property type="match status" value="1"/>
</dbReference>
<dbReference type="NCBIfam" id="TIGR02937">
    <property type="entry name" value="sigma70-ECF"/>
    <property type="match status" value="1"/>
</dbReference>
<dbReference type="GO" id="GO:0006352">
    <property type="term" value="P:DNA-templated transcription initiation"/>
    <property type="evidence" value="ECO:0007669"/>
    <property type="project" value="InterPro"/>
</dbReference>
<evidence type="ECO:0000256" key="5">
    <source>
        <dbReference type="ARBA" id="ARBA00023163"/>
    </source>
</evidence>
<evidence type="ECO:0000256" key="4">
    <source>
        <dbReference type="ARBA" id="ARBA00023125"/>
    </source>
</evidence>
<evidence type="ECO:0000313" key="11">
    <source>
        <dbReference type="Proteomes" id="UP000321413"/>
    </source>
</evidence>
<dbReference type="Proteomes" id="UP000321413">
    <property type="component" value="Unassembled WGS sequence"/>
</dbReference>
<evidence type="ECO:0000259" key="9">
    <source>
        <dbReference type="Pfam" id="PF08281"/>
    </source>
</evidence>
<proteinExistence type="inferred from homology"/>
<gene>
    <name evidence="10" type="ORF">FVD38_13805</name>
</gene>
<dbReference type="InterPro" id="IPR007627">
    <property type="entry name" value="RNA_pol_sigma70_r2"/>
</dbReference>
<sequence length="252" mass="27724">MNLAHDRHSHLAGLITAAATGDHTAFGELHALTHDYLYHTALRLLRLPSLAEDVLQDAYLSIWLHAKSFRPGQASPMTWLIAIVRNRAFSILRSNRNGIASLMSEEDPALLAEVEQRDGLDLDPGAQVFDAVARMRLEQAMARLEPAQRQSIALAFGQELTHAEIACHLGVPLGTAKSWLRRGLERLRVCMEETGDVQPNVQTATRRRAMVDLRSDPRPAPRRRGVKAPPAKGRPGAELRRPAGPTLAGCLP</sequence>
<dbReference type="PROSITE" id="PS01063">
    <property type="entry name" value="SIGMA70_ECF"/>
    <property type="match status" value="1"/>
</dbReference>
<dbReference type="GO" id="GO:0003677">
    <property type="term" value="F:DNA binding"/>
    <property type="evidence" value="ECO:0007669"/>
    <property type="project" value="UniProtKB-KW"/>
</dbReference>
<dbReference type="PANTHER" id="PTHR43133">
    <property type="entry name" value="RNA POLYMERASE ECF-TYPE SIGMA FACTO"/>
    <property type="match status" value="1"/>
</dbReference>
<dbReference type="Gene3D" id="1.10.1740.10">
    <property type="match status" value="1"/>
</dbReference>
<dbReference type="InterPro" id="IPR013324">
    <property type="entry name" value="RNA_pol_sigma_r3/r4-like"/>
</dbReference>
<keyword evidence="5 6" id="KW-0804">Transcription</keyword>
<organism evidence="10 11">
    <name type="scientific">Massilia arenae</name>
    <dbReference type="NCBI Taxonomy" id="2603288"/>
    <lineage>
        <taxon>Bacteria</taxon>
        <taxon>Pseudomonadati</taxon>
        <taxon>Pseudomonadota</taxon>
        <taxon>Betaproteobacteria</taxon>
        <taxon>Burkholderiales</taxon>
        <taxon>Oxalobacteraceae</taxon>
        <taxon>Telluria group</taxon>
        <taxon>Massilia</taxon>
    </lineage>
</organism>
<dbReference type="InterPro" id="IPR000838">
    <property type="entry name" value="RNA_pol_sigma70_ECF_CS"/>
</dbReference>
<evidence type="ECO:0000256" key="3">
    <source>
        <dbReference type="ARBA" id="ARBA00023082"/>
    </source>
</evidence>
<comment type="similarity">
    <text evidence="1 6">Belongs to the sigma-70 factor family. ECF subfamily.</text>
</comment>
<evidence type="ECO:0000256" key="6">
    <source>
        <dbReference type="RuleBase" id="RU000716"/>
    </source>
</evidence>
<evidence type="ECO:0000256" key="1">
    <source>
        <dbReference type="ARBA" id="ARBA00010641"/>
    </source>
</evidence>
<dbReference type="InterPro" id="IPR014284">
    <property type="entry name" value="RNA_pol_sigma-70_dom"/>
</dbReference>
<keyword evidence="11" id="KW-1185">Reference proteome</keyword>
<name>A0A5C7FV88_9BURK</name>
<feature type="region of interest" description="Disordered" evidence="7">
    <location>
        <begin position="211"/>
        <end position="252"/>
    </location>
</feature>
<accession>A0A5C7FV88</accession>
<dbReference type="Pfam" id="PF04542">
    <property type="entry name" value="Sigma70_r2"/>
    <property type="match status" value="1"/>
</dbReference>
<reference evidence="10 11" key="1">
    <citation type="submission" date="2019-08" db="EMBL/GenBank/DDBJ databases">
        <title>Massilia golmudensis sp. nov., isolated from sand in the Qinghai-Tibetan Plateau.</title>
        <authorList>
            <person name="Zhang B."/>
        </authorList>
    </citation>
    <scope>NUCLEOTIDE SEQUENCE [LARGE SCALE GENOMIC DNA]</scope>
    <source>
        <strain evidence="10 11">GEM5</strain>
    </source>
</reference>
<dbReference type="AlphaFoldDB" id="A0A5C7FV88"/>
<feature type="domain" description="RNA polymerase sigma factor 70 region 4 type 2" evidence="9">
    <location>
        <begin position="135"/>
        <end position="187"/>
    </location>
</feature>
<dbReference type="RefSeq" id="WP_147935332.1">
    <property type="nucleotide sequence ID" value="NZ_VPFD01000014.1"/>
</dbReference>
<feature type="domain" description="RNA polymerase sigma-70 region 2" evidence="8">
    <location>
        <begin position="34"/>
        <end position="96"/>
    </location>
</feature>
<dbReference type="SUPFAM" id="SSF88946">
    <property type="entry name" value="Sigma2 domain of RNA polymerase sigma factors"/>
    <property type="match status" value="1"/>
</dbReference>
<dbReference type="InterPro" id="IPR036388">
    <property type="entry name" value="WH-like_DNA-bd_sf"/>
</dbReference>
<keyword evidence="3 6" id="KW-0731">Sigma factor</keyword>
<protein>
    <recommendedName>
        <fullName evidence="6">RNA polymerase sigma factor</fullName>
    </recommendedName>
</protein>
<keyword evidence="4 6" id="KW-0238">DNA-binding</keyword>
<dbReference type="PANTHER" id="PTHR43133:SF62">
    <property type="entry name" value="RNA POLYMERASE SIGMA FACTOR SIGZ"/>
    <property type="match status" value="1"/>
</dbReference>
<evidence type="ECO:0000313" key="10">
    <source>
        <dbReference type="EMBL" id="TXF99255.1"/>
    </source>
</evidence>
<dbReference type="EMBL" id="VPFD01000014">
    <property type="protein sequence ID" value="TXF99255.1"/>
    <property type="molecule type" value="Genomic_DNA"/>
</dbReference>
<dbReference type="Pfam" id="PF08281">
    <property type="entry name" value="Sigma70_r4_2"/>
    <property type="match status" value="1"/>
</dbReference>
<dbReference type="InterPro" id="IPR013325">
    <property type="entry name" value="RNA_pol_sigma_r2"/>
</dbReference>
<dbReference type="InterPro" id="IPR039425">
    <property type="entry name" value="RNA_pol_sigma-70-like"/>
</dbReference>
<evidence type="ECO:0000259" key="8">
    <source>
        <dbReference type="Pfam" id="PF04542"/>
    </source>
</evidence>
<dbReference type="CDD" id="cd06171">
    <property type="entry name" value="Sigma70_r4"/>
    <property type="match status" value="1"/>
</dbReference>
<keyword evidence="2 6" id="KW-0805">Transcription regulation</keyword>
<dbReference type="Gene3D" id="1.10.10.10">
    <property type="entry name" value="Winged helix-like DNA-binding domain superfamily/Winged helix DNA-binding domain"/>
    <property type="match status" value="1"/>
</dbReference>
<dbReference type="InterPro" id="IPR013249">
    <property type="entry name" value="RNA_pol_sigma70_r4_t2"/>
</dbReference>
<comment type="caution">
    <text evidence="10">The sequence shown here is derived from an EMBL/GenBank/DDBJ whole genome shotgun (WGS) entry which is preliminary data.</text>
</comment>
<evidence type="ECO:0000256" key="2">
    <source>
        <dbReference type="ARBA" id="ARBA00023015"/>
    </source>
</evidence>
<dbReference type="GO" id="GO:0016987">
    <property type="term" value="F:sigma factor activity"/>
    <property type="evidence" value="ECO:0007669"/>
    <property type="project" value="UniProtKB-KW"/>
</dbReference>
<evidence type="ECO:0000256" key="7">
    <source>
        <dbReference type="SAM" id="MobiDB-lite"/>
    </source>
</evidence>